<dbReference type="GO" id="GO:0006355">
    <property type="term" value="P:regulation of DNA-templated transcription"/>
    <property type="evidence" value="ECO:0007669"/>
    <property type="project" value="InterPro"/>
</dbReference>
<evidence type="ECO:0000256" key="2">
    <source>
        <dbReference type="ARBA" id="ARBA00018329"/>
    </source>
</evidence>
<dbReference type="GO" id="GO:0005829">
    <property type="term" value="C:cytosol"/>
    <property type="evidence" value="ECO:0007669"/>
    <property type="project" value="TreeGrafter"/>
</dbReference>
<protein>
    <recommendedName>
        <fullName evidence="2">Integration host factor subunit alpha</fullName>
    </recommendedName>
</protein>
<evidence type="ECO:0000256" key="8">
    <source>
        <dbReference type="RuleBase" id="RU003939"/>
    </source>
</evidence>
<evidence type="ECO:0000313" key="9">
    <source>
        <dbReference type="EMBL" id="PZD82438.1"/>
    </source>
</evidence>
<keyword evidence="4" id="KW-0805">Transcription regulation</keyword>
<dbReference type="EMBL" id="QKQP01000001">
    <property type="protein sequence ID" value="PZD82438.1"/>
    <property type="molecule type" value="Genomic_DNA"/>
</dbReference>
<keyword evidence="3" id="KW-0810">Translation regulation</keyword>
<dbReference type="GO" id="GO:0009893">
    <property type="term" value="P:positive regulation of metabolic process"/>
    <property type="evidence" value="ECO:0007669"/>
    <property type="project" value="UniProtKB-ARBA"/>
</dbReference>
<keyword evidence="5" id="KW-0238">DNA-binding</keyword>
<name>A0A2W1K653_ACIFR</name>
<dbReference type="PROSITE" id="PS00045">
    <property type="entry name" value="HISTONE_LIKE"/>
    <property type="match status" value="1"/>
</dbReference>
<dbReference type="SMART" id="SM00411">
    <property type="entry name" value="BHL"/>
    <property type="match status" value="1"/>
</dbReference>
<keyword evidence="7" id="KW-0233">DNA recombination</keyword>
<evidence type="ECO:0000313" key="10">
    <source>
        <dbReference type="Proteomes" id="UP000248886"/>
    </source>
</evidence>
<dbReference type="Pfam" id="PF00216">
    <property type="entry name" value="Bac_DNA_binding"/>
    <property type="match status" value="1"/>
</dbReference>
<dbReference type="CDD" id="cd13835">
    <property type="entry name" value="IHF_A"/>
    <property type="match status" value="1"/>
</dbReference>
<sequence length="109" mass="12216">MTVTKMDLMHYVTDKVGLPQKDCKQLVEAFFDTVRETLASGENMLLSGFGNFTLRDKPARLGRNPRTGVPSEIRARRVVTFHASQILRARCNPGLPPQRRKTGNLTEGC</sequence>
<dbReference type="SUPFAM" id="SSF47729">
    <property type="entry name" value="IHF-like DNA-binding proteins"/>
    <property type="match status" value="1"/>
</dbReference>
<dbReference type="InterPro" id="IPR000119">
    <property type="entry name" value="Hist_DNA-bd"/>
</dbReference>
<evidence type="ECO:0000256" key="3">
    <source>
        <dbReference type="ARBA" id="ARBA00022845"/>
    </source>
</evidence>
<dbReference type="RefSeq" id="WP_054608640.1">
    <property type="nucleotide sequence ID" value="NZ_AP025160.1"/>
</dbReference>
<dbReference type="PANTHER" id="PTHR33175">
    <property type="entry name" value="DNA-BINDING PROTEIN HU"/>
    <property type="match status" value="1"/>
</dbReference>
<dbReference type="InterPro" id="IPR005684">
    <property type="entry name" value="IHF_alpha"/>
</dbReference>
<dbReference type="GO" id="GO:0006417">
    <property type="term" value="P:regulation of translation"/>
    <property type="evidence" value="ECO:0007669"/>
    <property type="project" value="UniProtKB-KW"/>
</dbReference>
<accession>A0A2W1K653</accession>
<dbReference type="GO" id="GO:0030527">
    <property type="term" value="F:structural constituent of chromatin"/>
    <property type="evidence" value="ECO:0007669"/>
    <property type="project" value="InterPro"/>
</dbReference>
<keyword evidence="6" id="KW-0804">Transcription</keyword>
<evidence type="ECO:0000256" key="6">
    <source>
        <dbReference type="ARBA" id="ARBA00023163"/>
    </source>
</evidence>
<evidence type="ECO:0000256" key="4">
    <source>
        <dbReference type="ARBA" id="ARBA00023015"/>
    </source>
</evidence>
<comment type="caution">
    <text evidence="9">The sequence shown here is derived from an EMBL/GenBank/DDBJ whole genome shotgun (WGS) entry which is preliminary data.</text>
</comment>
<dbReference type="PRINTS" id="PR01727">
    <property type="entry name" value="DNABINDINGHU"/>
</dbReference>
<reference evidence="9 10" key="1">
    <citation type="submission" date="2018-06" db="EMBL/GenBank/DDBJ databases">
        <title>Draft sequence of Acidithiobacillus ferrooxidans CCM 4253.</title>
        <authorList>
            <person name="Moya-Beltran A."/>
            <person name="Castro M."/>
            <person name="Covarrubias P.C."/>
            <person name="Issotta F."/>
            <person name="Janiczek O."/>
            <person name="Mandl M."/>
            <person name="Kucera J."/>
            <person name="Quatrini R."/>
        </authorList>
    </citation>
    <scope>NUCLEOTIDE SEQUENCE [LARGE SCALE GENOMIC DNA]</scope>
    <source>
        <strain evidence="9 10">CCM 4253</strain>
    </source>
</reference>
<dbReference type="OrthoDB" id="5295614at2"/>
<evidence type="ECO:0000256" key="1">
    <source>
        <dbReference type="ARBA" id="ARBA00010529"/>
    </source>
</evidence>
<evidence type="ECO:0000256" key="7">
    <source>
        <dbReference type="ARBA" id="ARBA00023172"/>
    </source>
</evidence>
<comment type="similarity">
    <text evidence="1 8">Belongs to the bacterial histone-like protein family.</text>
</comment>
<proteinExistence type="inferred from homology"/>
<evidence type="ECO:0000256" key="5">
    <source>
        <dbReference type="ARBA" id="ARBA00023125"/>
    </source>
</evidence>
<dbReference type="Gene3D" id="4.10.520.10">
    <property type="entry name" value="IHF-like DNA-binding proteins"/>
    <property type="match status" value="1"/>
</dbReference>
<dbReference type="Proteomes" id="UP000248886">
    <property type="component" value="Unassembled WGS sequence"/>
</dbReference>
<gene>
    <name evidence="9" type="ORF">DN052_05315</name>
</gene>
<dbReference type="InterPro" id="IPR020816">
    <property type="entry name" value="Histone-like_DNA-bd_CS"/>
</dbReference>
<organism evidence="9 10">
    <name type="scientific">Acidithiobacillus ferrooxidans</name>
    <name type="common">Thiobacillus ferrooxidans</name>
    <dbReference type="NCBI Taxonomy" id="920"/>
    <lineage>
        <taxon>Bacteria</taxon>
        <taxon>Pseudomonadati</taxon>
        <taxon>Pseudomonadota</taxon>
        <taxon>Acidithiobacillia</taxon>
        <taxon>Acidithiobacillales</taxon>
        <taxon>Acidithiobacillaceae</taxon>
        <taxon>Acidithiobacillus</taxon>
    </lineage>
</organism>
<dbReference type="GO" id="GO:0006310">
    <property type="term" value="P:DNA recombination"/>
    <property type="evidence" value="ECO:0007669"/>
    <property type="project" value="UniProtKB-KW"/>
</dbReference>
<dbReference type="NCBIfam" id="NF001401">
    <property type="entry name" value="PRK00285.1"/>
    <property type="match status" value="1"/>
</dbReference>
<dbReference type="AlphaFoldDB" id="A0A2W1K653"/>
<dbReference type="PANTHER" id="PTHR33175:SF2">
    <property type="entry name" value="INTEGRATION HOST FACTOR SUBUNIT ALPHA"/>
    <property type="match status" value="1"/>
</dbReference>
<dbReference type="InterPro" id="IPR010992">
    <property type="entry name" value="IHF-like_DNA-bd_dom_sf"/>
</dbReference>
<dbReference type="GO" id="GO:0003677">
    <property type="term" value="F:DNA binding"/>
    <property type="evidence" value="ECO:0007669"/>
    <property type="project" value="UniProtKB-KW"/>
</dbReference>